<dbReference type="STRING" id="216942.SLITO_v1c07770"/>
<dbReference type="AlphaFoldDB" id="A0A0K1W251"/>
<dbReference type="PATRIC" id="fig|216942.3.peg.790"/>
<organism evidence="1 2">
    <name type="scientific">Spiroplasma litorale</name>
    <dbReference type="NCBI Taxonomy" id="216942"/>
    <lineage>
        <taxon>Bacteria</taxon>
        <taxon>Bacillati</taxon>
        <taxon>Mycoplasmatota</taxon>
        <taxon>Mollicutes</taxon>
        <taxon>Entomoplasmatales</taxon>
        <taxon>Spiroplasmataceae</taxon>
        <taxon>Spiroplasma</taxon>
    </lineage>
</organism>
<name>A0A0K1W251_9MOLU</name>
<dbReference type="Proteomes" id="UP000067476">
    <property type="component" value="Chromosome"/>
</dbReference>
<protein>
    <submittedName>
        <fullName evidence="1">Uncharacterized protein</fullName>
    </submittedName>
</protein>
<keyword evidence="2" id="KW-1185">Reference proteome</keyword>
<dbReference type="KEGG" id="sll:SLITO_v1c07770"/>
<evidence type="ECO:0000313" key="1">
    <source>
        <dbReference type="EMBL" id="AKX34400.1"/>
    </source>
</evidence>
<dbReference type="EMBL" id="CP012357">
    <property type="protein sequence ID" value="AKX34400.1"/>
    <property type="molecule type" value="Genomic_DNA"/>
</dbReference>
<evidence type="ECO:0000313" key="2">
    <source>
        <dbReference type="Proteomes" id="UP000067476"/>
    </source>
</evidence>
<proteinExistence type="predicted"/>
<sequence>MDKSLLITNETFEKNFKFDLNEIDNSLMNYFIGKPISKIELILNEIIDYCIDKKSFKSLDNFIKKYKLDDDLFLNYVCKIKNVVINNFNLLFKNSWLELFLLKILLIIKVRYDPSIWFKIKKDKKKTYSIKNGYIYWAKLILYSFELELKPNNIFNLNRSQIEILMKLKKIINDLSINKTLDLNEIAFYNITPLKYYLIEAQLILKYESYKKTLIQLTISTYFQTLILFLNENYCKLRLF</sequence>
<accession>A0A0K1W251</accession>
<dbReference type="RefSeq" id="WP_075058490.1">
    <property type="nucleotide sequence ID" value="NZ_CP012357.1"/>
</dbReference>
<gene>
    <name evidence="1" type="ORF">SLITO_v1c07770</name>
</gene>
<reference evidence="1 2" key="1">
    <citation type="journal article" date="2015" name="Genome Announc.">
        <title>Complete Genome Sequence of Spiroplasma litorale TN-1T (DSM 21781), a Bacterium Isolated from a Green-Eyed Horsefly (Tabanus nigrovittatus).</title>
        <authorList>
            <person name="Lo W.S."/>
            <person name="Lai Y.C."/>
            <person name="Lien Y.W."/>
            <person name="Wang T.H."/>
            <person name="Kuo C.H."/>
        </authorList>
    </citation>
    <scope>NUCLEOTIDE SEQUENCE [LARGE SCALE GENOMIC DNA]</scope>
    <source>
        <strain evidence="1 2">TN-1</strain>
    </source>
</reference>